<dbReference type="STRING" id="1470563.SAMN05444000_10750"/>
<dbReference type="GO" id="GO:0005737">
    <property type="term" value="C:cytoplasm"/>
    <property type="evidence" value="ECO:0007669"/>
    <property type="project" value="TreeGrafter"/>
</dbReference>
<keyword evidence="4" id="KW-0460">Magnesium</keyword>
<feature type="domain" description="Nudix hydrolase" evidence="5">
    <location>
        <begin position="20"/>
        <end position="152"/>
    </location>
</feature>
<sequence>MTDALRNALTSVVGPLLRRPKRLQVAAICYRSESAGKKVLLITSRDSRRWVVPKGWPMDGYDAPGAAMQEAWEEAGVVEGNINREPVGTYDYDKQLDNGAEVPVETTVFTVEVKRLEDEFPEASERERKWVSPQEAAQLVEEPGLQEILRQL</sequence>
<dbReference type="GO" id="GO:0034431">
    <property type="term" value="F:bis(5'-adenosyl)-hexaphosphatase activity"/>
    <property type="evidence" value="ECO:0007669"/>
    <property type="project" value="TreeGrafter"/>
</dbReference>
<dbReference type="AlphaFoldDB" id="A0A1M6IB24"/>
<dbReference type="InterPro" id="IPR047198">
    <property type="entry name" value="DDP-like_NUDIX"/>
</dbReference>
<proteinExistence type="predicted"/>
<protein>
    <submittedName>
        <fullName evidence="6">8-oxo-dGTP pyrophosphatase MutT, NUDIX family</fullName>
    </submittedName>
</protein>
<evidence type="ECO:0000256" key="1">
    <source>
        <dbReference type="ARBA" id="ARBA00001946"/>
    </source>
</evidence>
<dbReference type="InterPro" id="IPR015797">
    <property type="entry name" value="NUDIX_hydrolase-like_dom_sf"/>
</dbReference>
<gene>
    <name evidence="6" type="ORF">SAMN05444000_10750</name>
</gene>
<dbReference type="Pfam" id="PF00293">
    <property type="entry name" value="NUDIX"/>
    <property type="match status" value="1"/>
</dbReference>
<dbReference type="GO" id="GO:0046872">
    <property type="term" value="F:metal ion binding"/>
    <property type="evidence" value="ECO:0007669"/>
    <property type="project" value="UniProtKB-KW"/>
</dbReference>
<dbReference type="InterPro" id="IPR000086">
    <property type="entry name" value="NUDIX_hydrolase_dom"/>
</dbReference>
<dbReference type="OrthoDB" id="7066910at2"/>
<dbReference type="SUPFAM" id="SSF55811">
    <property type="entry name" value="Nudix"/>
    <property type="match status" value="1"/>
</dbReference>
<dbReference type="RefSeq" id="WP_073251364.1">
    <property type="nucleotide sequence ID" value="NZ_FQZQ01000007.1"/>
</dbReference>
<evidence type="ECO:0000313" key="7">
    <source>
        <dbReference type="Proteomes" id="UP000183982"/>
    </source>
</evidence>
<keyword evidence="3" id="KW-0378">Hydrolase</keyword>
<dbReference type="GO" id="GO:1901909">
    <property type="term" value="P:diadenosine hexaphosphate catabolic process"/>
    <property type="evidence" value="ECO:0007669"/>
    <property type="project" value="TreeGrafter"/>
</dbReference>
<dbReference type="GO" id="GO:0071543">
    <property type="term" value="P:diphosphoinositol polyphosphate metabolic process"/>
    <property type="evidence" value="ECO:0007669"/>
    <property type="project" value="TreeGrafter"/>
</dbReference>
<dbReference type="GO" id="GO:0008486">
    <property type="term" value="F:diphosphoinositol-polyphosphate diphosphatase activity"/>
    <property type="evidence" value="ECO:0007669"/>
    <property type="project" value="TreeGrafter"/>
</dbReference>
<accession>A0A1M6IB24</accession>
<evidence type="ECO:0000256" key="4">
    <source>
        <dbReference type="ARBA" id="ARBA00022842"/>
    </source>
</evidence>
<dbReference type="PANTHER" id="PTHR12629:SF0">
    <property type="entry name" value="DIPHOSPHOINOSITOL-POLYPHOSPHATE DIPHOSPHATASE"/>
    <property type="match status" value="1"/>
</dbReference>
<dbReference type="PROSITE" id="PS51462">
    <property type="entry name" value="NUDIX"/>
    <property type="match status" value="1"/>
</dbReference>
<dbReference type="PANTHER" id="PTHR12629">
    <property type="entry name" value="DIPHOSPHOINOSITOL POLYPHOSPHATE PHOSPHOHYDROLASE"/>
    <property type="match status" value="1"/>
</dbReference>
<evidence type="ECO:0000313" key="6">
    <source>
        <dbReference type="EMBL" id="SHJ31635.1"/>
    </source>
</evidence>
<dbReference type="GO" id="GO:0034432">
    <property type="term" value="F:bis(5'-adenosyl)-pentaphosphatase activity"/>
    <property type="evidence" value="ECO:0007669"/>
    <property type="project" value="TreeGrafter"/>
</dbReference>
<evidence type="ECO:0000256" key="2">
    <source>
        <dbReference type="ARBA" id="ARBA00022723"/>
    </source>
</evidence>
<evidence type="ECO:0000256" key="3">
    <source>
        <dbReference type="ARBA" id="ARBA00022801"/>
    </source>
</evidence>
<dbReference type="GO" id="GO:1901907">
    <property type="term" value="P:diadenosine pentaphosphate catabolic process"/>
    <property type="evidence" value="ECO:0007669"/>
    <property type="project" value="TreeGrafter"/>
</dbReference>
<organism evidence="6 7">
    <name type="scientific">Shimia gijangensis</name>
    <dbReference type="NCBI Taxonomy" id="1470563"/>
    <lineage>
        <taxon>Bacteria</taxon>
        <taxon>Pseudomonadati</taxon>
        <taxon>Pseudomonadota</taxon>
        <taxon>Alphaproteobacteria</taxon>
        <taxon>Rhodobacterales</taxon>
        <taxon>Roseobacteraceae</taxon>
    </lineage>
</organism>
<reference evidence="7" key="1">
    <citation type="submission" date="2016-11" db="EMBL/GenBank/DDBJ databases">
        <authorList>
            <person name="Varghese N."/>
            <person name="Submissions S."/>
        </authorList>
    </citation>
    <scope>NUCLEOTIDE SEQUENCE [LARGE SCALE GENOMIC DNA]</scope>
    <source>
        <strain evidence="7">DSM 100564</strain>
    </source>
</reference>
<dbReference type="CDD" id="cd04666">
    <property type="entry name" value="NUDIX_DIPP2_like_Nudt4"/>
    <property type="match status" value="1"/>
</dbReference>
<dbReference type="Gene3D" id="3.90.79.10">
    <property type="entry name" value="Nucleoside Triphosphate Pyrophosphohydrolase"/>
    <property type="match status" value="1"/>
</dbReference>
<dbReference type="Proteomes" id="UP000183982">
    <property type="component" value="Unassembled WGS sequence"/>
</dbReference>
<dbReference type="GO" id="GO:0000298">
    <property type="term" value="F:endopolyphosphatase activity"/>
    <property type="evidence" value="ECO:0007669"/>
    <property type="project" value="TreeGrafter"/>
</dbReference>
<comment type="cofactor">
    <cofactor evidence="1">
        <name>Mg(2+)</name>
        <dbReference type="ChEBI" id="CHEBI:18420"/>
    </cofactor>
</comment>
<dbReference type="GO" id="GO:1901911">
    <property type="term" value="P:adenosine 5'-(hexahydrogen pentaphosphate) catabolic process"/>
    <property type="evidence" value="ECO:0007669"/>
    <property type="project" value="TreeGrafter"/>
</dbReference>
<keyword evidence="2" id="KW-0479">Metal-binding</keyword>
<keyword evidence="7" id="KW-1185">Reference proteome</keyword>
<name>A0A1M6IB24_9RHOB</name>
<dbReference type="EMBL" id="FQZQ01000007">
    <property type="protein sequence ID" value="SHJ31635.1"/>
    <property type="molecule type" value="Genomic_DNA"/>
</dbReference>
<evidence type="ECO:0000259" key="5">
    <source>
        <dbReference type="PROSITE" id="PS51462"/>
    </source>
</evidence>